<name>X1NI84_9ZZZZ</name>
<reference evidence="2" key="1">
    <citation type="journal article" date="2014" name="Front. Microbiol.">
        <title>High frequency of phylogenetically diverse reductive dehalogenase-homologous genes in deep subseafloor sedimentary metagenomes.</title>
        <authorList>
            <person name="Kawai M."/>
            <person name="Futagami T."/>
            <person name="Toyoda A."/>
            <person name="Takaki Y."/>
            <person name="Nishi S."/>
            <person name="Hori S."/>
            <person name="Arai W."/>
            <person name="Tsubouchi T."/>
            <person name="Morono Y."/>
            <person name="Uchiyama I."/>
            <person name="Ito T."/>
            <person name="Fujiyama A."/>
            <person name="Inagaki F."/>
            <person name="Takami H."/>
        </authorList>
    </citation>
    <scope>NUCLEOTIDE SEQUENCE</scope>
    <source>
        <strain evidence="2">Expedition CK06-06</strain>
    </source>
</reference>
<organism evidence="2">
    <name type="scientific">marine sediment metagenome</name>
    <dbReference type="NCBI Taxonomy" id="412755"/>
    <lineage>
        <taxon>unclassified sequences</taxon>
        <taxon>metagenomes</taxon>
        <taxon>ecological metagenomes</taxon>
    </lineage>
</organism>
<gene>
    <name evidence="2" type="ORF">S06H3_34434</name>
</gene>
<keyword evidence="1" id="KW-1133">Transmembrane helix</keyword>
<accession>X1NI84</accession>
<dbReference type="EMBL" id="BARV01020669">
    <property type="protein sequence ID" value="GAI29916.1"/>
    <property type="molecule type" value="Genomic_DNA"/>
</dbReference>
<dbReference type="AlphaFoldDB" id="X1NI84"/>
<keyword evidence="1" id="KW-0472">Membrane</keyword>
<proteinExistence type="predicted"/>
<feature type="non-terminal residue" evidence="2">
    <location>
        <position position="1"/>
    </location>
</feature>
<feature type="transmembrane region" description="Helical" evidence="1">
    <location>
        <begin position="9"/>
        <end position="27"/>
    </location>
</feature>
<evidence type="ECO:0000256" key="1">
    <source>
        <dbReference type="SAM" id="Phobius"/>
    </source>
</evidence>
<protein>
    <submittedName>
        <fullName evidence="2">Uncharacterized protein</fullName>
    </submittedName>
</protein>
<sequence length="38" mass="4387">IKIDFLEDILFGTCGLLAAVFYINYSFKKFLLVLKQSD</sequence>
<comment type="caution">
    <text evidence="2">The sequence shown here is derived from an EMBL/GenBank/DDBJ whole genome shotgun (WGS) entry which is preliminary data.</text>
</comment>
<evidence type="ECO:0000313" key="2">
    <source>
        <dbReference type="EMBL" id="GAI29916.1"/>
    </source>
</evidence>
<keyword evidence="1" id="KW-0812">Transmembrane</keyword>